<name>A0ABU1NNI4_9BURK</name>
<protein>
    <submittedName>
        <fullName evidence="1">Uncharacterized protein</fullName>
    </submittedName>
</protein>
<dbReference type="EMBL" id="JAVDRF010000017">
    <property type="protein sequence ID" value="MDR6539431.1"/>
    <property type="molecule type" value="Genomic_DNA"/>
</dbReference>
<evidence type="ECO:0000313" key="1">
    <source>
        <dbReference type="EMBL" id="MDR6539431.1"/>
    </source>
</evidence>
<organism evidence="1 2">
    <name type="scientific">Variovorax soli</name>
    <dbReference type="NCBI Taxonomy" id="376815"/>
    <lineage>
        <taxon>Bacteria</taxon>
        <taxon>Pseudomonadati</taxon>
        <taxon>Pseudomonadota</taxon>
        <taxon>Betaproteobacteria</taxon>
        <taxon>Burkholderiales</taxon>
        <taxon>Comamonadaceae</taxon>
        <taxon>Variovorax</taxon>
    </lineage>
</organism>
<dbReference type="RefSeq" id="WP_309907120.1">
    <property type="nucleotide sequence ID" value="NZ_JAVDRF010000017.1"/>
</dbReference>
<comment type="caution">
    <text evidence="1">The sequence shown here is derived from an EMBL/GenBank/DDBJ whole genome shotgun (WGS) entry which is preliminary data.</text>
</comment>
<dbReference type="SUPFAM" id="SSF55781">
    <property type="entry name" value="GAF domain-like"/>
    <property type="match status" value="1"/>
</dbReference>
<evidence type="ECO:0000313" key="2">
    <source>
        <dbReference type="Proteomes" id="UP001184230"/>
    </source>
</evidence>
<keyword evidence="2" id="KW-1185">Reference proteome</keyword>
<reference evidence="1 2" key="1">
    <citation type="submission" date="2023-07" db="EMBL/GenBank/DDBJ databases">
        <title>Sorghum-associated microbial communities from plants grown in Nebraska, USA.</title>
        <authorList>
            <person name="Schachtman D."/>
        </authorList>
    </citation>
    <scope>NUCLEOTIDE SEQUENCE [LARGE SCALE GENOMIC DNA]</scope>
    <source>
        <strain evidence="1 2">DS1781</strain>
    </source>
</reference>
<sequence>MPHLIEEIALARLAAGERFLKFRTTIGTKPQAPSPSSILEILMHEIDLPAQTAAVRSVLAKHGIRPALALLNDRTPYRYTAIYKLAGETMEAIHVFDRIAEYRSWLKAVPLDKSFCQFAIREGEFATYHVSSDQRLPSPYDGLVESYYGRLLKREDGTLYGTFIHFDVEPRSIAEEEVAFLQDVIPLFLDYLE</sequence>
<proteinExistence type="predicted"/>
<dbReference type="Proteomes" id="UP001184230">
    <property type="component" value="Unassembled WGS sequence"/>
</dbReference>
<gene>
    <name evidence="1" type="ORF">J2739_005227</name>
</gene>
<accession>A0ABU1NNI4</accession>